<feature type="domain" description="Trimeric autotransporter adhesin YadA-like C-terminal membrane anchor" evidence="13">
    <location>
        <begin position="942"/>
        <end position="994"/>
    </location>
</feature>
<keyword evidence="7 12" id="KW-0732">Signal</keyword>
<evidence type="ECO:0000256" key="3">
    <source>
        <dbReference type="ARBA" id="ARBA00005848"/>
    </source>
</evidence>
<comment type="similarity">
    <text evidence="3">Belongs to the autotransporter-2 (AT-2) (TC 1.B.40) family.</text>
</comment>
<dbReference type="InterPro" id="IPR045584">
    <property type="entry name" value="Pilin-like"/>
</dbReference>
<dbReference type="InterPro" id="IPR011049">
    <property type="entry name" value="Serralysin-like_metalloprot_C"/>
</dbReference>
<evidence type="ECO:0000256" key="6">
    <source>
        <dbReference type="ARBA" id="ARBA00022692"/>
    </source>
</evidence>
<evidence type="ECO:0000256" key="12">
    <source>
        <dbReference type="SAM" id="SignalP"/>
    </source>
</evidence>
<evidence type="ECO:0000256" key="10">
    <source>
        <dbReference type="ARBA" id="ARBA00023237"/>
    </source>
</evidence>
<name>A0ABS2GJH9_9FIRM</name>
<organism evidence="16 17">
    <name type="scientific">Veillonella magna</name>
    <dbReference type="NCBI Taxonomy" id="464322"/>
    <lineage>
        <taxon>Bacteria</taxon>
        <taxon>Bacillati</taxon>
        <taxon>Bacillota</taxon>
        <taxon>Negativicutes</taxon>
        <taxon>Veillonellales</taxon>
        <taxon>Veillonellaceae</taxon>
        <taxon>Veillonella</taxon>
    </lineage>
</organism>
<feature type="domain" description="Trimeric autotransporter adhesin YadA-like stalk" evidence="15">
    <location>
        <begin position="473"/>
        <end position="491"/>
    </location>
</feature>
<proteinExistence type="inferred from homology"/>
<dbReference type="RefSeq" id="WP_205088416.1">
    <property type="nucleotide sequence ID" value="NZ_JACJLA010000023.1"/>
</dbReference>
<feature type="domain" description="Trimeric autotransporter adhesin YadA-like head" evidence="14">
    <location>
        <begin position="192"/>
        <end position="211"/>
    </location>
</feature>
<evidence type="ECO:0000256" key="4">
    <source>
        <dbReference type="ARBA" id="ARBA00022448"/>
    </source>
</evidence>
<keyword evidence="8" id="KW-0653">Protein transport</keyword>
<keyword evidence="11" id="KW-0175">Coiled coil</keyword>
<evidence type="ECO:0000256" key="11">
    <source>
        <dbReference type="SAM" id="Coils"/>
    </source>
</evidence>
<comment type="caution">
    <text evidence="16">The sequence shown here is derived from an EMBL/GenBank/DDBJ whole genome shotgun (WGS) entry which is preliminary data.</text>
</comment>
<keyword evidence="10" id="KW-0998">Cell outer membrane</keyword>
<dbReference type="Gene3D" id="3.30.1300.30">
    <property type="entry name" value="GSPII I/J protein-like"/>
    <property type="match status" value="1"/>
</dbReference>
<accession>A0ABS2GJH9</accession>
<evidence type="ECO:0000256" key="1">
    <source>
        <dbReference type="ARBA" id="ARBA00004241"/>
    </source>
</evidence>
<keyword evidence="6" id="KW-0812">Transmembrane</keyword>
<evidence type="ECO:0000259" key="15">
    <source>
        <dbReference type="Pfam" id="PF05662"/>
    </source>
</evidence>
<dbReference type="Pfam" id="PF05662">
    <property type="entry name" value="YadA_stalk"/>
    <property type="match status" value="2"/>
</dbReference>
<dbReference type="InterPro" id="IPR005594">
    <property type="entry name" value="YadA_C"/>
</dbReference>
<keyword evidence="17" id="KW-1185">Reference proteome</keyword>
<dbReference type="Pfam" id="PF03895">
    <property type="entry name" value="YadA_anchor"/>
    <property type="match status" value="1"/>
</dbReference>
<evidence type="ECO:0000313" key="17">
    <source>
        <dbReference type="Proteomes" id="UP000707138"/>
    </source>
</evidence>
<evidence type="ECO:0000256" key="2">
    <source>
        <dbReference type="ARBA" id="ARBA00004442"/>
    </source>
</evidence>
<keyword evidence="5" id="KW-1134">Transmembrane beta strand</keyword>
<evidence type="ECO:0000259" key="14">
    <source>
        <dbReference type="Pfam" id="PF05658"/>
    </source>
</evidence>
<dbReference type="Gene3D" id="2.150.10.10">
    <property type="entry name" value="Serralysin-like metalloprotease, C-terminal"/>
    <property type="match status" value="2"/>
</dbReference>
<reference evidence="16 17" key="1">
    <citation type="journal article" date="2021" name="Sci. Rep.">
        <title>The distribution of antibiotic resistance genes in chicken gut microbiota commensals.</title>
        <authorList>
            <person name="Juricova H."/>
            <person name="Matiasovicova J."/>
            <person name="Kubasova T."/>
            <person name="Cejkova D."/>
            <person name="Rychlik I."/>
        </authorList>
    </citation>
    <scope>NUCLEOTIDE SEQUENCE [LARGE SCALE GENOMIC DNA]</scope>
    <source>
        <strain evidence="16 17">An537</strain>
    </source>
</reference>
<evidence type="ECO:0000256" key="7">
    <source>
        <dbReference type="ARBA" id="ARBA00022729"/>
    </source>
</evidence>
<dbReference type="EMBL" id="JACJLA010000023">
    <property type="protein sequence ID" value="MBM6913548.1"/>
    <property type="molecule type" value="Genomic_DNA"/>
</dbReference>
<evidence type="ECO:0000256" key="8">
    <source>
        <dbReference type="ARBA" id="ARBA00022927"/>
    </source>
</evidence>
<dbReference type="Pfam" id="PF05658">
    <property type="entry name" value="YadA_head"/>
    <property type="match status" value="4"/>
</dbReference>
<dbReference type="SUPFAM" id="SSF101967">
    <property type="entry name" value="Adhesin YadA, collagen-binding domain"/>
    <property type="match status" value="2"/>
</dbReference>
<evidence type="ECO:0000313" key="16">
    <source>
        <dbReference type="EMBL" id="MBM6913548.1"/>
    </source>
</evidence>
<comment type="subcellular location">
    <subcellularLocation>
        <location evidence="2">Cell outer membrane</location>
    </subcellularLocation>
    <subcellularLocation>
        <location evidence="1">Cell surface</location>
    </subcellularLocation>
</comment>
<gene>
    <name evidence="16" type="ORF">H6A01_09495</name>
</gene>
<protein>
    <submittedName>
        <fullName evidence="16">YadA-like family protein</fullName>
    </submittedName>
</protein>
<feature type="domain" description="Trimeric autotransporter adhesin YadA-like head" evidence="14">
    <location>
        <begin position="386"/>
        <end position="410"/>
    </location>
</feature>
<evidence type="ECO:0000256" key="5">
    <source>
        <dbReference type="ARBA" id="ARBA00022452"/>
    </source>
</evidence>
<dbReference type="Proteomes" id="UP000707138">
    <property type="component" value="Unassembled WGS sequence"/>
</dbReference>
<feature type="signal peptide" evidence="12">
    <location>
        <begin position="1"/>
        <end position="29"/>
    </location>
</feature>
<keyword evidence="9" id="KW-0472">Membrane</keyword>
<sequence>MMKRSQTKKISAVLTAMAVLWGGSTLFFGGDSVSAAVDQAAVLKKVVESGNTDGLTDEEKTWFTSFFRGTTLQPGSEGIKIGAVPVRAGMIGEPQVGGGNKNISTKSNSGIVFGINSEYAGTAYMLGQQNTALSDENNIAIGYQNRVYGNSSIGIGMYNRTVPTEREQSGMTSAAITVGKNNLANAQSIAMGLDSVAMGELSIALGSRAVAVNSLEAATAFADSLYTPGSFHYAEYLQKHFPNKFGAYDASQTEYQRMDKVDPILFNEYKWWFNSVGIASYEKLIEQSGGGAGGEHTANIVMSNFGWKYAMTQNNIMAPVAIGYISKATANYATAVGPGAEATEEAALAGGLLSQAKAKQAVALGRESKALAKDAVAVGYWAKAAAKEGVAVGAWSVASSDYGVALGMESESLPEDVVEVEKAPYSEAKLSVNGNGKTGADNDILRGPVSFGSKLYNKQGVQTATYIRQVQYVADGTHDTDAVNLRQLRGALFNGIKAGDGVTITKQDDPTKPDYGTITVTATNTNTGNAATYSFEAGDNVTVTSEEKDGVTHVTISAKDTTYTAGDNVTIENGKISAKDTTYTAGDNVTIENGKISAKDTTYTAGDNVTIENGKISAKDTTYTAGDNVTIENGKISAKDTTYTAGDNITIENGKISAKDTTYTAGENVTIENGKISAKDTTYTAGANVTIENGVISATDKDTTYTAGSNLMLSDKNKFSLAPKLTNIESIKGKDDTKGELKFTTEGVELSHQTNSGDNSLSVGDAIKATVGTNSLTVDKTIEAKAGQNFFALSDNDLKATVGTKDTGSTAMSQTTDTVAWTVTGKAADGKPAPTTTVSITAEGLDVGKTIIHNLADGKAPTDAATVGQLTIAKREFDTHFTKLDGDVTNLDNRMTTVEGDVVNLQNSMNGMNTRITKLDRRVDKVGAGAAALAALHPLDFDPDNKWDIAGGYGHYAGQSAMALGAYYRPNEDVMFSIGGAFGNGEDMINAGVSVKVGSGESKTTTSKAAMAKEIKELRGIVATQQANMEKQEARIQELEKMIQKLVK</sequence>
<feature type="domain" description="Trimeric autotransporter adhesin YadA-like stalk" evidence="15">
    <location>
        <begin position="852"/>
        <end position="890"/>
    </location>
</feature>
<feature type="domain" description="Trimeric autotransporter adhesin YadA-like head" evidence="14">
    <location>
        <begin position="356"/>
        <end position="380"/>
    </location>
</feature>
<dbReference type="InterPro" id="IPR008635">
    <property type="entry name" value="Coiled_stalk_dom"/>
</dbReference>
<keyword evidence="4" id="KW-0813">Transport</keyword>
<dbReference type="InterPro" id="IPR008640">
    <property type="entry name" value="Adhesin_Head_dom"/>
</dbReference>
<feature type="domain" description="Trimeric autotransporter adhesin YadA-like head" evidence="14">
    <location>
        <begin position="320"/>
        <end position="340"/>
    </location>
</feature>
<evidence type="ECO:0000256" key="9">
    <source>
        <dbReference type="ARBA" id="ARBA00023136"/>
    </source>
</evidence>
<dbReference type="SUPFAM" id="SSF54523">
    <property type="entry name" value="Pili subunits"/>
    <property type="match status" value="1"/>
</dbReference>
<feature type="chain" id="PRO_5045599314" evidence="12">
    <location>
        <begin position="30"/>
        <end position="1048"/>
    </location>
</feature>
<feature type="coiled-coil region" evidence="11">
    <location>
        <begin position="1015"/>
        <end position="1042"/>
    </location>
</feature>
<evidence type="ECO:0000259" key="13">
    <source>
        <dbReference type="Pfam" id="PF03895"/>
    </source>
</evidence>